<keyword evidence="2" id="KW-1185">Reference proteome</keyword>
<dbReference type="GeneID" id="111088146"/>
<reference evidence="3" key="1">
    <citation type="submission" date="2025-08" db="UniProtKB">
        <authorList>
            <consortium name="RefSeq"/>
        </authorList>
    </citation>
    <scope>IDENTIFICATION</scope>
    <source>
        <tissue evidence="3">Muscle</tissue>
    </source>
</reference>
<gene>
    <name evidence="3" type="primary">LOC111088146</name>
</gene>
<sequence>MDVANVASSSNELLNIPESREQDSKDPDIIPTKDDWNYLPKRKQDKSFCEVLVPPERSATIHTRQQNCTGVPEESASNNTLVLQKNCRRHSDYEKCCITEFSLVTKEPSVQRNPAGCNTQSTFRRPSGEKVSEDFKFHCNSSGLNSTPRIRHNKQRKFISTAV</sequence>
<proteinExistence type="predicted"/>
<name>A0ABM1TAV0_LIMPO</name>
<protein>
    <submittedName>
        <fullName evidence="3">Uncharacterized protein LOC111088146 isoform X1</fullName>
    </submittedName>
</protein>
<dbReference type="RefSeq" id="XP_022253006.1">
    <property type="nucleotide sequence ID" value="XM_022397298.1"/>
</dbReference>
<evidence type="ECO:0000313" key="2">
    <source>
        <dbReference type="Proteomes" id="UP000694941"/>
    </source>
</evidence>
<accession>A0ABM1TAV0</accession>
<dbReference type="Proteomes" id="UP000694941">
    <property type="component" value="Unplaced"/>
</dbReference>
<feature type="compositionally biased region" description="Polar residues" evidence="1">
    <location>
        <begin position="1"/>
        <end position="13"/>
    </location>
</feature>
<feature type="region of interest" description="Disordered" evidence="1">
    <location>
        <begin position="1"/>
        <end position="36"/>
    </location>
</feature>
<evidence type="ECO:0000313" key="3">
    <source>
        <dbReference type="RefSeq" id="XP_022253006.1"/>
    </source>
</evidence>
<evidence type="ECO:0000256" key="1">
    <source>
        <dbReference type="SAM" id="MobiDB-lite"/>
    </source>
</evidence>
<organism evidence="2 3">
    <name type="scientific">Limulus polyphemus</name>
    <name type="common">Atlantic horseshoe crab</name>
    <dbReference type="NCBI Taxonomy" id="6850"/>
    <lineage>
        <taxon>Eukaryota</taxon>
        <taxon>Metazoa</taxon>
        <taxon>Ecdysozoa</taxon>
        <taxon>Arthropoda</taxon>
        <taxon>Chelicerata</taxon>
        <taxon>Merostomata</taxon>
        <taxon>Xiphosura</taxon>
        <taxon>Limulidae</taxon>
        <taxon>Limulus</taxon>
    </lineage>
</organism>
<feature type="compositionally biased region" description="Basic and acidic residues" evidence="1">
    <location>
        <begin position="18"/>
        <end position="36"/>
    </location>
</feature>